<keyword evidence="7" id="KW-0294">Fucose metabolism</keyword>
<dbReference type="GO" id="GO:0036431">
    <property type="term" value="F:dCMP kinase activity"/>
    <property type="evidence" value="ECO:0007669"/>
    <property type="project" value="InterPro"/>
</dbReference>
<evidence type="ECO:0000259" key="12">
    <source>
        <dbReference type="SMART" id="SM00563"/>
    </source>
</evidence>
<dbReference type="EC" id="2.7.4.25" evidence="2"/>
<evidence type="ECO:0000256" key="3">
    <source>
        <dbReference type="ARBA" id="ARBA00022679"/>
    </source>
</evidence>
<evidence type="ECO:0000256" key="7">
    <source>
        <dbReference type="ARBA" id="ARBA00023253"/>
    </source>
</evidence>
<dbReference type="Gene3D" id="3.40.50.300">
    <property type="entry name" value="P-loop containing nucleotide triphosphate hydrolases"/>
    <property type="match status" value="1"/>
</dbReference>
<dbReference type="NCBIfam" id="TIGR00017">
    <property type="entry name" value="cmk"/>
    <property type="match status" value="1"/>
</dbReference>
<dbReference type="GO" id="GO:0004366">
    <property type="term" value="F:glycerol-3-phosphate O-acyltransferase activity"/>
    <property type="evidence" value="ECO:0007669"/>
    <property type="project" value="TreeGrafter"/>
</dbReference>
<sequence>MNSLQINKLFKCLINISENSNSKKRLLSSTSSLSLQQNLNLNSSLLCQPIFKRNLFQIAIDGPAASGKSTTARLVAQQLNFEYIDSGAMYRTITFAALKENLNPTSLIDSYKIINIAKTSKIQLITIDNGTPPLAHTSPPQPLLPKTRVLFNEEDITEKIMLPEITRNITGIASNPGVREALVVKQRAMAECVVMDGRDIGTVILPNAHLKLFIIADPKIRAERRLKELKRIKKMENLEMSEVLADLLRRDKNDTERKISPLKMADDAILLDTSGLSIEEQVERIIKLALEKMRKNIEYLNENIAISPEEKFMAYLPHSGFNNQRIALENAIFLSWYLKRTLIVPPIIYFKNISPFGKQRFHPHYSRLAQLPLDKNEFIDCQERKNKTHVYQYCVDALYTFYNWEYLFSFKFIKENIRIIHRTDFLHQNLLNYLKITSNNQTLNMTNDQFKFTQRYYDNVESVEPLNEFKERVNLQDLLSKSEKLIHFASVYSINRLVIELPKNKIFWNDLIHDMIPNNPIILKIVDNIVKRIGGINTYFGVHIRIGKGFETRTDTSIKNITRDIKLDFSETVASMDMKTTTLNPHFNKTCYPEFTSKYPKYPIIIYLATFVSRYHKSLKPFMKEFPCVYVLKDFKQELEPMKIITNPKDGLNMYEYFTSLVDILVASKGIKFYGTYLSTASMLESKKMPFGISYDIVSTLARWSIHGFYREIRIMGYENVPKEGPLIVCCTHNNMVVDPAILATTFPHKRKIHLWAKNSLFFNKIFNYILYNGGVVPVDRTTKNNQALFAATFEVLQKGEIVAVFPEEFKDGASWENKKKQNEPMPASIIPCGITYVQKSKYRSLVIIAYGRQIHVEPYIKDFETDNRTAVKKLTKRIQTEMEKLTINAPNWEISNAATMTRLLLFSDDKLLSLENFVRTTQSLINFYTNTTSDEVISLKTSLNQYKTALDDFSLLNADIKRYEKHILSITRTFYTLIYELFIFLIQLPFFLPGIIFHWPIYVLGKISVKFEKYEESIAQNKIILELIASFRLFAALFNGKGSKSRELVESLVIKRRQCLDELTQISKEYRSKNDDLRFVLEFSEKEYYSNEKVKE</sequence>
<evidence type="ECO:0000256" key="5">
    <source>
        <dbReference type="ARBA" id="ARBA00022777"/>
    </source>
</evidence>
<dbReference type="Pfam" id="PF01553">
    <property type="entry name" value="Acyltransferase"/>
    <property type="match status" value="1"/>
</dbReference>
<dbReference type="Proteomes" id="UP000789706">
    <property type="component" value="Unassembled WGS sequence"/>
</dbReference>
<keyword evidence="11" id="KW-1133">Transmembrane helix</keyword>
<evidence type="ECO:0000256" key="1">
    <source>
        <dbReference type="ARBA" id="ARBA00009427"/>
    </source>
</evidence>
<dbReference type="PANTHER" id="PTHR31605:SF0">
    <property type="entry name" value="GLYCEROL-3-PHOSPHATE O-ACYLTRANSFERASE 1"/>
    <property type="match status" value="1"/>
</dbReference>
<evidence type="ECO:0000256" key="11">
    <source>
        <dbReference type="SAM" id="Phobius"/>
    </source>
</evidence>
<proteinExistence type="inferred from homology"/>
<keyword evidence="6" id="KW-0067">ATP-binding</keyword>
<comment type="catalytic activity">
    <reaction evidence="10">
        <text>CMP + ATP = CDP + ADP</text>
        <dbReference type="Rhea" id="RHEA:11600"/>
        <dbReference type="ChEBI" id="CHEBI:30616"/>
        <dbReference type="ChEBI" id="CHEBI:58069"/>
        <dbReference type="ChEBI" id="CHEBI:60377"/>
        <dbReference type="ChEBI" id="CHEBI:456216"/>
        <dbReference type="EC" id="2.7.4.25"/>
    </reaction>
</comment>
<evidence type="ECO:0000256" key="9">
    <source>
        <dbReference type="ARBA" id="ARBA00047615"/>
    </source>
</evidence>
<comment type="similarity">
    <text evidence="1">Belongs to the cytidylate kinase family. Type 1 subfamily.</text>
</comment>
<evidence type="ECO:0000313" key="13">
    <source>
        <dbReference type="EMBL" id="CAG8534163.1"/>
    </source>
</evidence>
<protein>
    <recommendedName>
        <fullName evidence="2">(d)CMP kinase</fullName>
        <ecNumber evidence="2">2.7.4.25</ecNumber>
    </recommendedName>
</protein>
<dbReference type="Pfam" id="PF02224">
    <property type="entry name" value="Cytidylate_kin"/>
    <property type="match status" value="1"/>
</dbReference>
<dbReference type="EMBL" id="CAJVPK010000631">
    <property type="protein sequence ID" value="CAG8534163.1"/>
    <property type="molecule type" value="Genomic_DNA"/>
</dbReference>
<keyword evidence="8" id="KW-0119">Carbohydrate metabolism</keyword>
<dbReference type="InterPro" id="IPR002123">
    <property type="entry name" value="Plipid/glycerol_acylTrfase"/>
</dbReference>
<keyword evidence="11" id="KW-0812">Transmembrane</keyword>
<comment type="catalytic activity">
    <reaction evidence="9">
        <text>dCMP + ATP = dCDP + ADP</text>
        <dbReference type="Rhea" id="RHEA:25094"/>
        <dbReference type="ChEBI" id="CHEBI:30616"/>
        <dbReference type="ChEBI" id="CHEBI:57566"/>
        <dbReference type="ChEBI" id="CHEBI:58593"/>
        <dbReference type="ChEBI" id="CHEBI:456216"/>
        <dbReference type="EC" id="2.7.4.25"/>
    </reaction>
</comment>
<dbReference type="OrthoDB" id="5567124at2759"/>
<reference evidence="13" key="1">
    <citation type="submission" date="2021-06" db="EMBL/GenBank/DDBJ databases">
        <authorList>
            <person name="Kallberg Y."/>
            <person name="Tangrot J."/>
            <person name="Rosling A."/>
        </authorList>
    </citation>
    <scope>NUCLEOTIDE SEQUENCE</scope>
    <source>
        <strain evidence="13">AZ414A</strain>
    </source>
</reference>
<dbReference type="GO" id="GO:0008654">
    <property type="term" value="P:phospholipid biosynthetic process"/>
    <property type="evidence" value="ECO:0007669"/>
    <property type="project" value="TreeGrafter"/>
</dbReference>
<evidence type="ECO:0000256" key="10">
    <source>
        <dbReference type="ARBA" id="ARBA00048478"/>
    </source>
</evidence>
<dbReference type="GO" id="GO:0005524">
    <property type="term" value="F:ATP binding"/>
    <property type="evidence" value="ECO:0007669"/>
    <property type="project" value="UniProtKB-KW"/>
</dbReference>
<dbReference type="InterPro" id="IPR052744">
    <property type="entry name" value="GPAT/DAPAT"/>
</dbReference>
<feature type="domain" description="Phospholipid/glycerol acyltransferase" evidence="12">
    <location>
        <begin position="727"/>
        <end position="838"/>
    </location>
</feature>
<dbReference type="InterPro" id="IPR011994">
    <property type="entry name" value="Cytidylate_kinase_dom"/>
</dbReference>
<evidence type="ECO:0000256" key="2">
    <source>
        <dbReference type="ARBA" id="ARBA00012906"/>
    </source>
</evidence>
<keyword evidence="14" id="KW-1185">Reference proteome</keyword>
<organism evidence="13 14">
    <name type="scientific">Diversispora eburnea</name>
    <dbReference type="NCBI Taxonomy" id="1213867"/>
    <lineage>
        <taxon>Eukaryota</taxon>
        <taxon>Fungi</taxon>
        <taxon>Fungi incertae sedis</taxon>
        <taxon>Mucoromycota</taxon>
        <taxon>Glomeromycotina</taxon>
        <taxon>Glomeromycetes</taxon>
        <taxon>Diversisporales</taxon>
        <taxon>Diversisporaceae</taxon>
        <taxon>Diversispora</taxon>
    </lineage>
</organism>
<dbReference type="Pfam" id="PF10250">
    <property type="entry name" value="O-FucT"/>
    <property type="match status" value="1"/>
</dbReference>
<dbReference type="SMART" id="SM00563">
    <property type="entry name" value="PlsC"/>
    <property type="match status" value="1"/>
</dbReference>
<evidence type="ECO:0000256" key="8">
    <source>
        <dbReference type="ARBA" id="ARBA00023277"/>
    </source>
</evidence>
<accession>A0A9N9AL30</accession>
<dbReference type="CDD" id="cd02020">
    <property type="entry name" value="CMPK"/>
    <property type="match status" value="1"/>
</dbReference>
<comment type="caution">
    <text evidence="13">The sequence shown here is derived from an EMBL/GenBank/DDBJ whole genome shotgun (WGS) entry which is preliminary data.</text>
</comment>
<keyword evidence="3" id="KW-0808">Transferase</keyword>
<evidence type="ECO:0000313" key="14">
    <source>
        <dbReference type="Proteomes" id="UP000789706"/>
    </source>
</evidence>
<evidence type="ECO:0000256" key="4">
    <source>
        <dbReference type="ARBA" id="ARBA00022741"/>
    </source>
</evidence>
<keyword evidence="11" id="KW-0472">Membrane</keyword>
<feature type="transmembrane region" description="Helical" evidence="11">
    <location>
        <begin position="982"/>
        <end position="1005"/>
    </location>
</feature>
<evidence type="ECO:0000256" key="6">
    <source>
        <dbReference type="ARBA" id="ARBA00022840"/>
    </source>
</evidence>
<name>A0A9N9AL30_9GLOM</name>
<keyword evidence="5" id="KW-0418">Kinase</keyword>
<dbReference type="PANTHER" id="PTHR31605">
    <property type="entry name" value="GLYCEROL-3-PHOSPHATE O-ACYLTRANSFERASE 1"/>
    <property type="match status" value="1"/>
</dbReference>
<dbReference type="InterPro" id="IPR019378">
    <property type="entry name" value="GDP-Fuc_O-FucTrfase"/>
</dbReference>
<dbReference type="GO" id="GO:0016287">
    <property type="term" value="F:glycerone-phosphate O-acyltransferase activity"/>
    <property type="evidence" value="ECO:0007669"/>
    <property type="project" value="TreeGrafter"/>
</dbReference>
<dbReference type="AlphaFoldDB" id="A0A9N9AL30"/>
<dbReference type="InterPro" id="IPR003136">
    <property type="entry name" value="Cytidylate_kin"/>
</dbReference>
<dbReference type="InterPro" id="IPR027417">
    <property type="entry name" value="P-loop_NTPase"/>
</dbReference>
<dbReference type="GO" id="GO:0006139">
    <property type="term" value="P:nucleobase-containing compound metabolic process"/>
    <property type="evidence" value="ECO:0007669"/>
    <property type="project" value="InterPro"/>
</dbReference>
<gene>
    <name evidence="13" type="ORF">DEBURN_LOCUS6288</name>
</gene>
<dbReference type="SUPFAM" id="SSF69593">
    <property type="entry name" value="Glycerol-3-phosphate (1)-acyltransferase"/>
    <property type="match status" value="1"/>
</dbReference>
<dbReference type="SUPFAM" id="SSF52540">
    <property type="entry name" value="P-loop containing nucleoside triphosphate hydrolases"/>
    <property type="match status" value="1"/>
</dbReference>
<keyword evidence="4" id="KW-0547">Nucleotide-binding</keyword>
<dbReference type="HAMAP" id="MF_00238">
    <property type="entry name" value="Cytidyl_kinase_type1"/>
    <property type="match status" value="1"/>
</dbReference>